<evidence type="ECO:0000313" key="8">
    <source>
        <dbReference type="EMBL" id="MBB5157364.1"/>
    </source>
</evidence>
<keyword evidence="9" id="KW-1185">Reference proteome</keyword>
<keyword evidence="3" id="KW-1003">Cell membrane</keyword>
<keyword evidence="5 7" id="KW-1133">Transmembrane helix</keyword>
<comment type="caution">
    <text evidence="8">The sequence shown here is derived from an EMBL/GenBank/DDBJ whole genome shotgun (WGS) entry which is preliminary data.</text>
</comment>
<evidence type="ECO:0000256" key="2">
    <source>
        <dbReference type="ARBA" id="ARBA00022448"/>
    </source>
</evidence>
<dbReference type="PANTHER" id="PTHR42865">
    <property type="entry name" value="PROTON/GLUTAMATE-ASPARTATE SYMPORTER"/>
    <property type="match status" value="1"/>
</dbReference>
<evidence type="ECO:0000313" key="9">
    <source>
        <dbReference type="Proteomes" id="UP000584374"/>
    </source>
</evidence>
<comment type="subcellular location">
    <subcellularLocation>
        <location evidence="1">Cell membrane</location>
        <topology evidence="1">Multi-pass membrane protein</topology>
    </subcellularLocation>
</comment>
<evidence type="ECO:0000256" key="1">
    <source>
        <dbReference type="ARBA" id="ARBA00004651"/>
    </source>
</evidence>
<dbReference type="Pfam" id="PF00375">
    <property type="entry name" value="SDF"/>
    <property type="match status" value="1"/>
</dbReference>
<feature type="transmembrane region" description="Helical" evidence="7">
    <location>
        <begin position="31"/>
        <end position="55"/>
    </location>
</feature>
<gene>
    <name evidence="8" type="ORF">BJ970_004898</name>
</gene>
<sequence>MSIGQQLVAVAILALLTKGIAGVPSSSIVVLLAASQAIGLPASGVAVLLAVDFIVDMARAAVNIAGNSLATVVIAKSENAFARPKEAVPA</sequence>
<dbReference type="Proteomes" id="UP000584374">
    <property type="component" value="Unassembled WGS sequence"/>
</dbReference>
<dbReference type="PANTHER" id="PTHR42865:SF7">
    <property type="entry name" value="PROTON_GLUTAMATE-ASPARTATE SYMPORTER"/>
    <property type="match status" value="1"/>
</dbReference>
<dbReference type="SUPFAM" id="SSF118215">
    <property type="entry name" value="Proton glutamate symport protein"/>
    <property type="match status" value="1"/>
</dbReference>
<dbReference type="InterPro" id="IPR001991">
    <property type="entry name" value="Na-dicarboxylate_symporter"/>
</dbReference>
<evidence type="ECO:0000256" key="3">
    <source>
        <dbReference type="ARBA" id="ARBA00022475"/>
    </source>
</evidence>
<dbReference type="EMBL" id="JACHIW010000001">
    <property type="protein sequence ID" value="MBB5157364.1"/>
    <property type="molecule type" value="Genomic_DNA"/>
</dbReference>
<accession>A0A840Q9C3</accession>
<evidence type="ECO:0000256" key="6">
    <source>
        <dbReference type="ARBA" id="ARBA00023136"/>
    </source>
</evidence>
<reference evidence="8 9" key="1">
    <citation type="submission" date="2020-08" db="EMBL/GenBank/DDBJ databases">
        <title>Sequencing the genomes of 1000 actinobacteria strains.</title>
        <authorList>
            <person name="Klenk H.-P."/>
        </authorList>
    </citation>
    <scope>NUCLEOTIDE SEQUENCE [LARGE SCALE GENOMIC DNA]</scope>
    <source>
        <strain evidence="8 9">DSM 45584</strain>
    </source>
</reference>
<dbReference type="GO" id="GO:0015293">
    <property type="term" value="F:symporter activity"/>
    <property type="evidence" value="ECO:0007669"/>
    <property type="project" value="UniProtKB-KW"/>
</dbReference>
<evidence type="ECO:0000256" key="4">
    <source>
        <dbReference type="ARBA" id="ARBA00022692"/>
    </source>
</evidence>
<dbReference type="GO" id="GO:0006835">
    <property type="term" value="P:dicarboxylic acid transport"/>
    <property type="evidence" value="ECO:0007669"/>
    <property type="project" value="TreeGrafter"/>
</dbReference>
<dbReference type="AlphaFoldDB" id="A0A840Q9C3"/>
<evidence type="ECO:0000256" key="5">
    <source>
        <dbReference type="ARBA" id="ARBA00022989"/>
    </source>
</evidence>
<evidence type="ECO:0000256" key="7">
    <source>
        <dbReference type="SAM" id="Phobius"/>
    </source>
</evidence>
<keyword evidence="6 7" id="KW-0472">Membrane</keyword>
<keyword evidence="2" id="KW-0813">Transport</keyword>
<dbReference type="InterPro" id="IPR036458">
    <property type="entry name" value="Na:dicarbo_symporter_sf"/>
</dbReference>
<organism evidence="8 9">
    <name type="scientific">Saccharopolyspora phatthalungensis</name>
    <dbReference type="NCBI Taxonomy" id="664693"/>
    <lineage>
        <taxon>Bacteria</taxon>
        <taxon>Bacillati</taxon>
        <taxon>Actinomycetota</taxon>
        <taxon>Actinomycetes</taxon>
        <taxon>Pseudonocardiales</taxon>
        <taxon>Pseudonocardiaceae</taxon>
        <taxon>Saccharopolyspora</taxon>
    </lineage>
</organism>
<dbReference type="GO" id="GO:0005886">
    <property type="term" value="C:plasma membrane"/>
    <property type="evidence" value="ECO:0007669"/>
    <property type="project" value="UniProtKB-SubCell"/>
</dbReference>
<proteinExistence type="predicted"/>
<keyword evidence="4 7" id="KW-0812">Transmembrane</keyword>
<protein>
    <submittedName>
        <fullName evidence="8">Na+/H+-dicarboxylate symporter</fullName>
    </submittedName>
</protein>
<name>A0A840Q9C3_9PSEU</name>
<dbReference type="Gene3D" id="1.10.3860.10">
    <property type="entry name" value="Sodium:dicarboxylate symporter"/>
    <property type="match status" value="1"/>
</dbReference>